<sequence length="98" mass="11331">MSDQLFPPNYSKQTNIIHLKSFISYYIKIGHSNSKNNLALSQSTLNSLSIRNRCANSLVIFLKLVSLINYDKFNRIIKFNIKFAKKKKKVLLQNQPKG</sequence>
<keyword evidence="2" id="KW-1185">Reference proteome</keyword>
<proteinExistence type="predicted"/>
<accession>A0A3M7T4A6</accession>
<dbReference type="EMBL" id="REGN01000312">
    <property type="protein sequence ID" value="RNA42852.1"/>
    <property type="molecule type" value="Genomic_DNA"/>
</dbReference>
<protein>
    <submittedName>
        <fullName evidence="1">Uncharacterized protein</fullName>
    </submittedName>
</protein>
<organism evidence="1 2">
    <name type="scientific">Brachionus plicatilis</name>
    <name type="common">Marine rotifer</name>
    <name type="synonym">Brachionus muelleri</name>
    <dbReference type="NCBI Taxonomy" id="10195"/>
    <lineage>
        <taxon>Eukaryota</taxon>
        <taxon>Metazoa</taxon>
        <taxon>Spiralia</taxon>
        <taxon>Gnathifera</taxon>
        <taxon>Rotifera</taxon>
        <taxon>Eurotatoria</taxon>
        <taxon>Monogononta</taxon>
        <taxon>Pseudotrocha</taxon>
        <taxon>Ploima</taxon>
        <taxon>Brachionidae</taxon>
        <taxon>Brachionus</taxon>
    </lineage>
</organism>
<dbReference type="Proteomes" id="UP000276133">
    <property type="component" value="Unassembled WGS sequence"/>
</dbReference>
<evidence type="ECO:0000313" key="1">
    <source>
        <dbReference type="EMBL" id="RNA42852.1"/>
    </source>
</evidence>
<name>A0A3M7T4A6_BRAPC</name>
<gene>
    <name evidence="1" type="ORF">BpHYR1_002013</name>
</gene>
<reference evidence="1 2" key="1">
    <citation type="journal article" date="2018" name="Sci. Rep.">
        <title>Genomic signatures of local adaptation to the degree of environmental predictability in rotifers.</title>
        <authorList>
            <person name="Franch-Gras L."/>
            <person name="Hahn C."/>
            <person name="Garcia-Roger E.M."/>
            <person name="Carmona M.J."/>
            <person name="Serra M."/>
            <person name="Gomez A."/>
        </authorList>
    </citation>
    <scope>NUCLEOTIDE SEQUENCE [LARGE SCALE GENOMIC DNA]</scope>
    <source>
        <strain evidence="1">HYR1</strain>
    </source>
</reference>
<dbReference type="AlphaFoldDB" id="A0A3M7T4A6"/>
<comment type="caution">
    <text evidence="1">The sequence shown here is derived from an EMBL/GenBank/DDBJ whole genome shotgun (WGS) entry which is preliminary data.</text>
</comment>
<evidence type="ECO:0000313" key="2">
    <source>
        <dbReference type="Proteomes" id="UP000276133"/>
    </source>
</evidence>